<dbReference type="Proteomes" id="UP000596202">
    <property type="component" value="Chromosome"/>
</dbReference>
<dbReference type="AlphaFoldDB" id="A0A9Q6Z3L7"/>
<feature type="chain" id="PRO_5040442542" description="DUF5689 domain-containing protein" evidence="1">
    <location>
        <begin position="23"/>
        <end position="655"/>
    </location>
</feature>
<feature type="domain" description="DUF5689" evidence="2">
    <location>
        <begin position="42"/>
        <end position="270"/>
    </location>
</feature>
<feature type="signal peptide" evidence="1">
    <location>
        <begin position="1"/>
        <end position="22"/>
    </location>
</feature>
<organism evidence="3 4">
    <name type="scientific">Myroides odoratus</name>
    <name type="common">Flavobacterium odoratum</name>
    <dbReference type="NCBI Taxonomy" id="256"/>
    <lineage>
        <taxon>Bacteria</taxon>
        <taxon>Pseudomonadati</taxon>
        <taxon>Bacteroidota</taxon>
        <taxon>Flavobacteriia</taxon>
        <taxon>Flavobacteriales</taxon>
        <taxon>Flavobacteriaceae</taxon>
        <taxon>Myroides</taxon>
    </lineage>
</organism>
<evidence type="ECO:0000313" key="4">
    <source>
        <dbReference type="Proteomes" id="UP000596202"/>
    </source>
</evidence>
<gene>
    <name evidence="3" type="ORF">I6I88_17965</name>
</gene>
<dbReference type="EMBL" id="CP068108">
    <property type="protein sequence ID" value="QQU00024.1"/>
    <property type="molecule type" value="Genomic_DNA"/>
</dbReference>
<dbReference type="OrthoDB" id="1492759at2"/>
<protein>
    <recommendedName>
        <fullName evidence="2">DUF5689 domain-containing protein</fullName>
    </recommendedName>
</protein>
<dbReference type="RefSeq" id="WP_002988866.1">
    <property type="nucleotide sequence ID" value="NZ_CP068108.1"/>
</dbReference>
<evidence type="ECO:0000259" key="2">
    <source>
        <dbReference type="Pfam" id="PF18942"/>
    </source>
</evidence>
<dbReference type="GeneID" id="93529575"/>
<reference evidence="3 4" key="1">
    <citation type="submission" date="2021-01" db="EMBL/GenBank/DDBJ databases">
        <title>FDA dAtabase for Regulatory Grade micrObial Sequences (FDA-ARGOS): Supporting development and validation of Infectious Disease Dx tests.</title>
        <authorList>
            <person name="Sproer C."/>
            <person name="Gronow S."/>
            <person name="Severitt S."/>
            <person name="Schroder I."/>
            <person name="Tallon L."/>
            <person name="Sadzewicz L."/>
            <person name="Zhao X."/>
            <person name="Boylan J."/>
            <person name="Ott S."/>
            <person name="Bowen H."/>
            <person name="Vavikolanu K."/>
            <person name="Mehta A."/>
            <person name="Aluvathingal J."/>
            <person name="Nadendla S."/>
            <person name="Lowell S."/>
            <person name="Myers T."/>
            <person name="Yan Y."/>
            <person name="Sichtig H."/>
        </authorList>
    </citation>
    <scope>NUCLEOTIDE SEQUENCE [LARGE SCALE GENOMIC DNA]</scope>
    <source>
        <strain evidence="3 4">FDAARGOS_1131</strain>
    </source>
</reference>
<dbReference type="Pfam" id="PF18942">
    <property type="entry name" value="DUF5689"/>
    <property type="match status" value="1"/>
</dbReference>
<proteinExistence type="predicted"/>
<sequence length="655" mass="71814">MKTILKSIFFTVLTALFVSSCAKNDDFSVPSLKCEEPQVTITKTIDDLYSTIKGNAISPYMGDSKDILRGVVVSSNKGGNFHNKLHVLDEKTQSLLLVNLDKSDSYAAYPPGTIIYVKLGGLYLQNNDSIINIGGGINGQYISNISKNAVNAYIGKYCTKAKIEDYTIKLTVAELLKDKGKYKGKLVTVTDVQFDPSLVGKKLYDAKEVDPQGQTLRAVVDNKDNTFNIRTSTYANDFHSYEIPAKSGNITGIYDIFNKNVQFYPRVIEDLDLTKDPLIPDDGGPVEPGKFLAFPGADFEKWDDFLRVIFNNQLSDPTGQKAEGQGWKNSTGLAIKGSREQNGYLFSVQGVKMPKDATKLSFLMKGTSERSLSINIHRANGINYKAYNLENVTRSKVVVADETPMDNNPDNTTNKYNGKIDTQGKWVKITLDLTSFNGAYHTEGTRTFISFKNGNKANYDLVIDEIRFEDGTPVEDDGGPVDPVDPEPTEADMLTNFNNWDEFTSKLSTHGLKSYATQAPGEGRNGKAAMKLSGTTTANDFVFTINGKQVPEGKTKLVLWVKGTSDKKSLSFNVNKPAGGYDPFNAGIIASTNLDIAKATANQYNGTIDTGGQWVKLTLDLSDTAYNSTGSGDVFSLKTGSGSTYELLIDSIYFQ</sequence>
<keyword evidence="1" id="KW-0732">Signal</keyword>
<evidence type="ECO:0000313" key="3">
    <source>
        <dbReference type="EMBL" id="QQU00024.1"/>
    </source>
</evidence>
<evidence type="ECO:0000256" key="1">
    <source>
        <dbReference type="SAM" id="SignalP"/>
    </source>
</evidence>
<accession>A0A9Q6Z3L7</accession>
<name>A0A9Q6Z3L7_MYROD</name>
<dbReference type="InterPro" id="IPR043744">
    <property type="entry name" value="DUF5689"/>
</dbReference>
<dbReference type="PROSITE" id="PS51257">
    <property type="entry name" value="PROKAR_LIPOPROTEIN"/>
    <property type="match status" value="1"/>
</dbReference>